<evidence type="ECO:0000256" key="1">
    <source>
        <dbReference type="ARBA" id="ARBA00007847"/>
    </source>
</evidence>
<evidence type="ECO:0000256" key="2">
    <source>
        <dbReference type="ARBA" id="ARBA00023235"/>
    </source>
</evidence>
<dbReference type="NCBIfam" id="TIGR00035">
    <property type="entry name" value="asp_race"/>
    <property type="match status" value="1"/>
</dbReference>
<dbReference type="InterPro" id="IPR018187">
    <property type="entry name" value="Asp/Glu_racemase_AS_1"/>
</dbReference>
<dbReference type="PANTHER" id="PTHR21198:SF7">
    <property type="entry name" value="ASPARTATE-GLUTAMATE RACEMASE FAMILY"/>
    <property type="match status" value="1"/>
</dbReference>
<proteinExistence type="inferred from homology"/>
<dbReference type="InterPro" id="IPR004380">
    <property type="entry name" value="Asp_race"/>
</dbReference>
<dbReference type="Pfam" id="PF01177">
    <property type="entry name" value="Asp_Glu_race"/>
    <property type="match status" value="1"/>
</dbReference>
<comment type="similarity">
    <text evidence="1">Belongs to the aspartate/glutamate racemases family.</text>
</comment>
<dbReference type="GO" id="GO:0047661">
    <property type="term" value="F:amino-acid racemase activity"/>
    <property type="evidence" value="ECO:0007669"/>
    <property type="project" value="InterPro"/>
</dbReference>
<accession>A0A4P9VVF1</accession>
<protein>
    <submittedName>
        <fullName evidence="3">Aspartate/glutamate racemase family protein</fullName>
    </submittedName>
</protein>
<gene>
    <name evidence="3" type="ORF">B9G39_15660</name>
</gene>
<dbReference type="InterPro" id="IPR001920">
    <property type="entry name" value="Asp/Glu_race"/>
</dbReference>
<name>A0A4P9VVF1_9GAMM</name>
<comment type="caution">
    <text evidence="3">The sequence shown here is derived from an EMBL/GenBank/DDBJ whole genome shotgun (WGS) entry which is preliminary data.</text>
</comment>
<evidence type="ECO:0000313" key="4">
    <source>
        <dbReference type="Proteomes" id="UP000257039"/>
    </source>
</evidence>
<dbReference type="PROSITE" id="PS00923">
    <property type="entry name" value="ASP_GLU_RACEMASE_1"/>
    <property type="match status" value="1"/>
</dbReference>
<dbReference type="SUPFAM" id="SSF53681">
    <property type="entry name" value="Aspartate/glutamate racemase"/>
    <property type="match status" value="2"/>
</dbReference>
<dbReference type="Gene3D" id="3.40.50.1860">
    <property type="match status" value="2"/>
</dbReference>
<organism evidence="3 4">
    <name type="scientific">Zooshikella ganghwensis</name>
    <dbReference type="NCBI Taxonomy" id="202772"/>
    <lineage>
        <taxon>Bacteria</taxon>
        <taxon>Pseudomonadati</taxon>
        <taxon>Pseudomonadota</taxon>
        <taxon>Gammaproteobacteria</taxon>
        <taxon>Oceanospirillales</taxon>
        <taxon>Zooshikellaceae</taxon>
        <taxon>Zooshikella</taxon>
    </lineage>
</organism>
<dbReference type="Proteomes" id="UP000257039">
    <property type="component" value="Unassembled WGS sequence"/>
</dbReference>
<dbReference type="AlphaFoldDB" id="A0A4P9VVF1"/>
<dbReference type="PANTHER" id="PTHR21198">
    <property type="entry name" value="GLUTAMATE RACEMASE"/>
    <property type="match status" value="1"/>
</dbReference>
<sequence>MKTIGLLGGMSWESTASYYQRINDAVKSKLGGLHSAEIILYSIDFAPLERLQHTGKWDEAAHLLAEKAICLESAGADFIIICTNTMHKVAPYIESKIAVPLVHIADATAKKLVSQDIKTVGLLGTAFTMEDAFYKGRLHEKYGLNVLTPNDQDRQIVHQVIYQELCQGKVSEASKKAYLNIIDKLSEQGAEGVILGCTEIGLLVKQSDTQVTLFDTTRIHADFAVNIALS</sequence>
<dbReference type="RefSeq" id="WP_094789437.1">
    <property type="nucleotide sequence ID" value="NZ_NDXW01000001.1"/>
</dbReference>
<dbReference type="InterPro" id="IPR015942">
    <property type="entry name" value="Asp/Glu/hydantoin_racemase"/>
</dbReference>
<keyword evidence="2" id="KW-0413">Isomerase</keyword>
<dbReference type="EMBL" id="NDXW01000001">
    <property type="protein sequence ID" value="RDH46767.1"/>
    <property type="molecule type" value="Genomic_DNA"/>
</dbReference>
<keyword evidence="4" id="KW-1185">Reference proteome</keyword>
<evidence type="ECO:0000313" key="3">
    <source>
        <dbReference type="EMBL" id="RDH46767.1"/>
    </source>
</evidence>
<reference evidence="3 4" key="1">
    <citation type="submission" date="2017-04" db="EMBL/GenBank/DDBJ databases">
        <title>Draft genome sequence of Zooshikella ganghwensis VG4 isolated from Red Sea sediments.</title>
        <authorList>
            <person name="Rehman Z."/>
            <person name="Alam I."/>
            <person name="Kamau A."/>
            <person name="Bajic V."/>
            <person name="Leiknes T."/>
        </authorList>
    </citation>
    <scope>NUCLEOTIDE SEQUENCE [LARGE SCALE GENOMIC DNA]</scope>
    <source>
        <strain evidence="3 4">VG4</strain>
    </source>
</reference>